<dbReference type="RefSeq" id="WP_094496542.1">
    <property type="nucleotide sequence ID" value="NZ_NGNV01000044.1"/>
</dbReference>
<dbReference type="Gene3D" id="3.40.1350.10">
    <property type="match status" value="1"/>
</dbReference>
<reference evidence="1 4" key="2">
    <citation type="submission" date="2017-05" db="EMBL/GenBank/DDBJ databases">
        <authorList>
            <person name="Lin X.B."/>
            <person name="Stothard P."/>
            <person name="Tasseva G."/>
            <person name="Walter J."/>
        </authorList>
    </citation>
    <scope>NUCLEOTIDE SEQUENCE [LARGE SCALE GENOMIC DNA]</scope>
    <source>
        <strain evidence="1 4">609u</strain>
    </source>
</reference>
<evidence type="ECO:0000313" key="2">
    <source>
        <dbReference type="EMBL" id="OYR90974.1"/>
    </source>
</evidence>
<accession>A0A256LC08</accession>
<organism evidence="2 3">
    <name type="scientific">Lactobacillus taiwanensis</name>
    <dbReference type="NCBI Taxonomy" id="508451"/>
    <lineage>
        <taxon>Bacteria</taxon>
        <taxon>Bacillati</taxon>
        <taxon>Bacillota</taxon>
        <taxon>Bacilli</taxon>
        <taxon>Lactobacillales</taxon>
        <taxon>Lactobacillaceae</taxon>
        <taxon>Lactobacillus</taxon>
    </lineage>
</organism>
<dbReference type="InterPro" id="IPR011856">
    <property type="entry name" value="tRNA_endonuc-like_dom_sf"/>
</dbReference>
<reference evidence="3 4" key="3">
    <citation type="submission" date="2017-09" db="EMBL/GenBank/DDBJ databases">
        <title>Tripartite evolution among Lactobacillus johnsonii, Lactobacillus taiwanensis, Lactobacillus reuteri and their rodent host.</title>
        <authorList>
            <person name="Wang T."/>
            <person name="Knowles S."/>
            <person name="Cheng C."/>
        </authorList>
    </citation>
    <scope>NUCLEOTIDE SEQUENCE [LARGE SCALE GENOMIC DNA]</scope>
    <source>
        <strain evidence="2 3">609q</strain>
        <strain evidence="1 4">609u</strain>
    </source>
</reference>
<protein>
    <submittedName>
        <fullName evidence="2">VRR-NUC domain-containing protein</fullName>
    </submittedName>
</protein>
<dbReference type="AlphaFoldDB" id="A0A256LC08"/>
<evidence type="ECO:0000313" key="3">
    <source>
        <dbReference type="Proteomes" id="UP000215828"/>
    </source>
</evidence>
<evidence type="ECO:0000313" key="1">
    <source>
        <dbReference type="EMBL" id="OYR87353.1"/>
    </source>
</evidence>
<keyword evidence="4" id="KW-1185">Reference proteome</keyword>
<dbReference type="EMBL" id="NGNV01000044">
    <property type="protein sequence ID" value="OYR87353.1"/>
    <property type="molecule type" value="Genomic_DNA"/>
</dbReference>
<gene>
    <name evidence="1" type="ORF">CBF53_07845</name>
    <name evidence="2" type="ORF">CBF70_07290</name>
</gene>
<dbReference type="EMBL" id="NGNX01000033">
    <property type="protein sequence ID" value="OYR90974.1"/>
    <property type="molecule type" value="Genomic_DNA"/>
</dbReference>
<dbReference type="Proteomes" id="UP000216316">
    <property type="component" value="Unassembled WGS sequence"/>
</dbReference>
<proteinExistence type="predicted"/>
<dbReference type="GO" id="GO:0016788">
    <property type="term" value="F:hydrolase activity, acting on ester bonds"/>
    <property type="evidence" value="ECO:0007669"/>
    <property type="project" value="InterPro"/>
</dbReference>
<comment type="caution">
    <text evidence="2">The sequence shown here is derived from an EMBL/GenBank/DDBJ whole genome shotgun (WGS) entry which is preliminary data.</text>
</comment>
<dbReference type="GO" id="GO:0003676">
    <property type="term" value="F:nucleic acid binding"/>
    <property type="evidence" value="ECO:0007669"/>
    <property type="project" value="InterPro"/>
</dbReference>
<reference evidence="2 3" key="1">
    <citation type="submission" date="2017-04" db="EMBL/GenBank/DDBJ databases">
        <authorList>
            <person name="Afonso C.L."/>
            <person name="Miller P.J."/>
            <person name="Scott M.A."/>
            <person name="Spackman E."/>
            <person name="Goraichik I."/>
            <person name="Dimitrov K.M."/>
            <person name="Suarez D.L."/>
            <person name="Swayne D.E."/>
        </authorList>
    </citation>
    <scope>NUCLEOTIDE SEQUENCE [LARGE SCALE GENOMIC DNA]</scope>
    <source>
        <strain evidence="2 3">609q</strain>
    </source>
</reference>
<dbReference type="GO" id="GO:0004518">
    <property type="term" value="F:nuclease activity"/>
    <property type="evidence" value="ECO:0007669"/>
    <property type="project" value="UniProtKB-KW"/>
</dbReference>
<dbReference type="Proteomes" id="UP000215828">
    <property type="component" value="Unassembled WGS sequence"/>
</dbReference>
<sequence>MPKHDEHYIQNQILVALSANGCDIYRINVGKVPVRDNTGKLIRIFRAGPPNGHPDLYGFIHKTHEIFYIEVKDDKGKPRPDQIRFHEHLQKIGVIHGIARSVDDALRIVKNREVGYGFDS</sequence>
<evidence type="ECO:0000313" key="4">
    <source>
        <dbReference type="Proteomes" id="UP000216316"/>
    </source>
</evidence>
<name>A0A256LC08_9LACO</name>